<name>A0ABW2NWD8_9ACTN</name>
<dbReference type="InterPro" id="IPR002509">
    <property type="entry name" value="NODB_dom"/>
</dbReference>
<gene>
    <name evidence="2" type="ORF">ACFQSB_04360</name>
</gene>
<dbReference type="PANTHER" id="PTHR47561:SF1">
    <property type="entry name" value="POLYSACCHARIDE DEACETYLASE FAMILY PROTEIN (AFU_ORTHOLOGUE AFUA_6G05030)"/>
    <property type="match status" value="1"/>
</dbReference>
<evidence type="ECO:0000259" key="1">
    <source>
        <dbReference type="PROSITE" id="PS51677"/>
    </source>
</evidence>
<dbReference type="Proteomes" id="UP001596496">
    <property type="component" value="Unassembled WGS sequence"/>
</dbReference>
<sequence>MSDGAESTVCLTFDFDAISSWLARGQASPGPVSRGEFGAHAVPRILKMLRERAITATFFIPGHTVETYPEQCAAIAEAGHEIGLHGYLHEPVSKLDPESELATVRRARDAIREVTGYEAVGNRTPSWDFTTSTVDVLLEVGCEYDSSLMAADHTPYYARRGDVAATDGPYRFGPPTSLVELPVSWSLDDYPYFEFRSTDSGILPGLRRPDDVFANFLDDIDYMLREEPGGVCVLTFHPQVIGRGHRMLGLERLLDACLERPLAFRTCLETARAFRSATGGEPEEAT</sequence>
<evidence type="ECO:0000313" key="2">
    <source>
        <dbReference type="EMBL" id="MFC7381429.1"/>
    </source>
</evidence>
<feature type="domain" description="NodB homology" evidence="1">
    <location>
        <begin position="7"/>
        <end position="267"/>
    </location>
</feature>
<dbReference type="InterPro" id="IPR011330">
    <property type="entry name" value="Glyco_hydro/deAcase_b/a-brl"/>
</dbReference>
<dbReference type="PROSITE" id="PS51677">
    <property type="entry name" value="NODB"/>
    <property type="match status" value="1"/>
</dbReference>
<reference evidence="3" key="1">
    <citation type="journal article" date="2019" name="Int. J. Syst. Evol. Microbiol.">
        <title>The Global Catalogue of Microorganisms (GCM) 10K type strain sequencing project: providing services to taxonomists for standard genome sequencing and annotation.</title>
        <authorList>
            <consortium name="The Broad Institute Genomics Platform"/>
            <consortium name="The Broad Institute Genome Sequencing Center for Infectious Disease"/>
            <person name="Wu L."/>
            <person name="Ma J."/>
        </authorList>
    </citation>
    <scope>NUCLEOTIDE SEQUENCE [LARGE SCALE GENOMIC DNA]</scope>
    <source>
        <strain evidence="3">CECT 7649</strain>
    </source>
</reference>
<keyword evidence="3" id="KW-1185">Reference proteome</keyword>
<dbReference type="SUPFAM" id="SSF88713">
    <property type="entry name" value="Glycoside hydrolase/deacetylase"/>
    <property type="match status" value="1"/>
</dbReference>
<evidence type="ECO:0000313" key="3">
    <source>
        <dbReference type="Proteomes" id="UP001596496"/>
    </source>
</evidence>
<dbReference type="CDD" id="cd10938">
    <property type="entry name" value="CE4_HpPgdA_like"/>
    <property type="match status" value="1"/>
</dbReference>
<dbReference type="Pfam" id="PF01522">
    <property type="entry name" value="Polysacc_deac_1"/>
    <property type="match status" value="1"/>
</dbReference>
<dbReference type="Gene3D" id="3.20.20.370">
    <property type="entry name" value="Glycoside hydrolase/deacetylase"/>
    <property type="match status" value="1"/>
</dbReference>
<accession>A0ABW2NWD8</accession>
<dbReference type="RefSeq" id="WP_380824347.1">
    <property type="nucleotide sequence ID" value="NZ_JBHTCG010000002.1"/>
</dbReference>
<dbReference type="PANTHER" id="PTHR47561">
    <property type="entry name" value="POLYSACCHARIDE DEACETYLASE FAMILY PROTEIN (AFU_ORTHOLOGUE AFUA_6G05030)"/>
    <property type="match status" value="1"/>
</dbReference>
<organism evidence="2 3">
    <name type="scientific">Sphaerisporangium rhizosphaerae</name>
    <dbReference type="NCBI Taxonomy" id="2269375"/>
    <lineage>
        <taxon>Bacteria</taxon>
        <taxon>Bacillati</taxon>
        <taxon>Actinomycetota</taxon>
        <taxon>Actinomycetes</taxon>
        <taxon>Streptosporangiales</taxon>
        <taxon>Streptosporangiaceae</taxon>
        <taxon>Sphaerisporangium</taxon>
    </lineage>
</organism>
<proteinExistence type="predicted"/>
<comment type="caution">
    <text evidence="2">The sequence shown here is derived from an EMBL/GenBank/DDBJ whole genome shotgun (WGS) entry which is preliminary data.</text>
</comment>
<protein>
    <submittedName>
        <fullName evidence="2">Polysaccharide deacetylase</fullName>
    </submittedName>
</protein>
<dbReference type="InterPro" id="IPR037950">
    <property type="entry name" value="PgdA-like"/>
</dbReference>
<dbReference type="EMBL" id="JBHTCG010000002">
    <property type="protein sequence ID" value="MFC7381429.1"/>
    <property type="molecule type" value="Genomic_DNA"/>
</dbReference>